<dbReference type="InterPro" id="IPR009936">
    <property type="entry name" value="DUF1468"/>
</dbReference>
<feature type="transmembrane region" description="Helical" evidence="1">
    <location>
        <begin position="42"/>
        <end position="60"/>
    </location>
</feature>
<dbReference type="EMBL" id="JAZHOF010000003">
    <property type="protein sequence ID" value="MEJ8571522.1"/>
    <property type="molecule type" value="Genomic_DNA"/>
</dbReference>
<evidence type="ECO:0000256" key="1">
    <source>
        <dbReference type="SAM" id="Phobius"/>
    </source>
</evidence>
<feature type="transmembrane region" description="Helical" evidence="1">
    <location>
        <begin position="80"/>
        <end position="106"/>
    </location>
</feature>
<feature type="transmembrane region" description="Helical" evidence="1">
    <location>
        <begin position="12"/>
        <end position="30"/>
    </location>
</feature>
<reference evidence="3 4" key="1">
    <citation type="submission" date="2024-02" db="EMBL/GenBank/DDBJ databases">
        <title>Genome analysis and characterization of Microbaculum marinisediminis sp. nov., isolated from marine sediment.</title>
        <authorList>
            <person name="Du Z.-J."/>
            <person name="Ye Y.-Q."/>
            <person name="Zhang Z.-R."/>
            <person name="Yuan S.-M."/>
            <person name="Zhang X.-Y."/>
        </authorList>
    </citation>
    <scope>NUCLEOTIDE SEQUENCE [LARGE SCALE GENOMIC DNA]</scope>
    <source>
        <strain evidence="3 4">SDUM1044001</strain>
    </source>
</reference>
<feature type="domain" description="DUF1468" evidence="2">
    <location>
        <begin position="11"/>
        <end position="142"/>
    </location>
</feature>
<keyword evidence="4" id="KW-1185">Reference proteome</keyword>
<proteinExistence type="predicted"/>
<dbReference type="Pfam" id="PF07331">
    <property type="entry name" value="TctB"/>
    <property type="match status" value="1"/>
</dbReference>
<dbReference type="AlphaFoldDB" id="A0AAW9RMP3"/>
<keyword evidence="1" id="KW-1133">Transmembrane helix</keyword>
<gene>
    <name evidence="3" type="ORF">V3328_08565</name>
</gene>
<evidence type="ECO:0000259" key="2">
    <source>
        <dbReference type="Pfam" id="PF07331"/>
    </source>
</evidence>
<feature type="transmembrane region" description="Helical" evidence="1">
    <location>
        <begin position="118"/>
        <end position="139"/>
    </location>
</feature>
<keyword evidence="1" id="KW-0472">Membrane</keyword>
<protein>
    <submittedName>
        <fullName evidence="3">Tripartite tricarboxylate transporter TctB family protein</fullName>
    </submittedName>
</protein>
<organism evidence="3 4">
    <name type="scientific">Microbaculum marinum</name>
    <dbReference type="NCBI Taxonomy" id="1764581"/>
    <lineage>
        <taxon>Bacteria</taxon>
        <taxon>Pseudomonadati</taxon>
        <taxon>Pseudomonadota</taxon>
        <taxon>Alphaproteobacteria</taxon>
        <taxon>Hyphomicrobiales</taxon>
        <taxon>Tepidamorphaceae</taxon>
        <taxon>Microbaculum</taxon>
    </lineage>
</organism>
<dbReference type="RefSeq" id="WP_340329221.1">
    <property type="nucleotide sequence ID" value="NZ_JAZHOF010000003.1"/>
</dbReference>
<sequence>MVHIRNPKDVLAGGLFVIFAAVLAYNALQLPLGTASRMGPGYFPLALALILAVLGALTLFNGLRVDGDALPRFDWRGVALVILSVVAFAATIQWLGFVPAVVISVGVSMIASDRFRPLSAAGLIAFLLAFCWLVFIWGLGMPVRLFG</sequence>
<accession>A0AAW9RMP3</accession>
<comment type="caution">
    <text evidence="3">The sequence shown here is derived from an EMBL/GenBank/DDBJ whole genome shotgun (WGS) entry which is preliminary data.</text>
</comment>
<keyword evidence="1" id="KW-0812">Transmembrane</keyword>
<evidence type="ECO:0000313" key="3">
    <source>
        <dbReference type="EMBL" id="MEJ8571522.1"/>
    </source>
</evidence>
<name>A0AAW9RMP3_9HYPH</name>
<dbReference type="Proteomes" id="UP001378188">
    <property type="component" value="Unassembled WGS sequence"/>
</dbReference>
<evidence type="ECO:0000313" key="4">
    <source>
        <dbReference type="Proteomes" id="UP001378188"/>
    </source>
</evidence>